<organism evidence="1 2">
    <name type="scientific">Dreissena polymorpha</name>
    <name type="common">Zebra mussel</name>
    <name type="synonym">Mytilus polymorpha</name>
    <dbReference type="NCBI Taxonomy" id="45954"/>
    <lineage>
        <taxon>Eukaryota</taxon>
        <taxon>Metazoa</taxon>
        <taxon>Spiralia</taxon>
        <taxon>Lophotrochozoa</taxon>
        <taxon>Mollusca</taxon>
        <taxon>Bivalvia</taxon>
        <taxon>Autobranchia</taxon>
        <taxon>Heteroconchia</taxon>
        <taxon>Euheterodonta</taxon>
        <taxon>Imparidentia</taxon>
        <taxon>Neoheterodontei</taxon>
        <taxon>Myida</taxon>
        <taxon>Dreissenoidea</taxon>
        <taxon>Dreissenidae</taxon>
        <taxon>Dreissena</taxon>
    </lineage>
</organism>
<comment type="caution">
    <text evidence="1">The sequence shown here is derived from an EMBL/GenBank/DDBJ whole genome shotgun (WGS) entry which is preliminary data.</text>
</comment>
<reference evidence="1" key="1">
    <citation type="journal article" date="2019" name="bioRxiv">
        <title>The Genome of the Zebra Mussel, Dreissena polymorpha: A Resource for Invasive Species Research.</title>
        <authorList>
            <person name="McCartney M.A."/>
            <person name="Auch B."/>
            <person name="Kono T."/>
            <person name="Mallez S."/>
            <person name="Zhang Y."/>
            <person name="Obille A."/>
            <person name="Becker A."/>
            <person name="Abrahante J.E."/>
            <person name="Garbe J."/>
            <person name="Badalamenti J.P."/>
            <person name="Herman A."/>
            <person name="Mangelson H."/>
            <person name="Liachko I."/>
            <person name="Sullivan S."/>
            <person name="Sone E.D."/>
            <person name="Koren S."/>
            <person name="Silverstein K.A.T."/>
            <person name="Beckman K.B."/>
            <person name="Gohl D.M."/>
        </authorList>
    </citation>
    <scope>NUCLEOTIDE SEQUENCE</scope>
    <source>
        <strain evidence="1">Duluth1</strain>
        <tissue evidence="1">Whole animal</tissue>
    </source>
</reference>
<proteinExistence type="predicted"/>
<sequence>MLTRSLEGSWAASRLSVKPPYNRRDVEALSVSIIGEVCSRCTSYSCITVPSSAHTDSSSFASATMLSCARRRVLS</sequence>
<name>A0A9D4R368_DREPO</name>
<dbReference type="Proteomes" id="UP000828390">
    <property type="component" value="Unassembled WGS sequence"/>
</dbReference>
<protein>
    <submittedName>
        <fullName evidence="1">Uncharacterized protein</fullName>
    </submittedName>
</protein>
<reference evidence="1" key="2">
    <citation type="submission" date="2020-11" db="EMBL/GenBank/DDBJ databases">
        <authorList>
            <person name="McCartney M.A."/>
            <person name="Auch B."/>
            <person name="Kono T."/>
            <person name="Mallez S."/>
            <person name="Becker A."/>
            <person name="Gohl D.M."/>
            <person name="Silverstein K.A.T."/>
            <person name="Koren S."/>
            <person name="Bechman K.B."/>
            <person name="Herman A."/>
            <person name="Abrahante J.E."/>
            <person name="Garbe J."/>
        </authorList>
    </citation>
    <scope>NUCLEOTIDE SEQUENCE</scope>
    <source>
        <strain evidence="1">Duluth1</strain>
        <tissue evidence="1">Whole animal</tissue>
    </source>
</reference>
<dbReference type="EMBL" id="JAIWYP010000003">
    <property type="protein sequence ID" value="KAH3853229.1"/>
    <property type="molecule type" value="Genomic_DNA"/>
</dbReference>
<gene>
    <name evidence="1" type="ORF">DPMN_095752</name>
</gene>
<keyword evidence="2" id="KW-1185">Reference proteome</keyword>
<accession>A0A9D4R368</accession>
<evidence type="ECO:0000313" key="2">
    <source>
        <dbReference type="Proteomes" id="UP000828390"/>
    </source>
</evidence>
<evidence type="ECO:0000313" key="1">
    <source>
        <dbReference type="EMBL" id="KAH3853229.1"/>
    </source>
</evidence>
<dbReference type="AlphaFoldDB" id="A0A9D4R368"/>